<evidence type="ECO:0000256" key="1">
    <source>
        <dbReference type="ARBA" id="ARBA00022729"/>
    </source>
</evidence>
<evidence type="ECO:0000313" key="5">
    <source>
        <dbReference type="Proteomes" id="UP000192578"/>
    </source>
</evidence>
<sequence length="238" mass="23799">MASVPAVLLSTMLVSVAVAQLVLPENKVDQANERSLGGLGGLLGGGGLGGLLGGAGAGGGLGGLLGGGAGAAGGLGGALAGIKVQNVAYKSCGPTDIIKVNELKISPDLKLTASIELLEDLEAPISIQVSASKEIPWFGPKTFERSFSDVCSLPAVVARKEQCEAKAADLGLDIPCSCPIQAKTYAVKDFQLGKRLLGAAAGQRSIGSLFLKGKVSARAIIKANGKPVGCHDISATIV</sequence>
<evidence type="ECO:0000259" key="3">
    <source>
        <dbReference type="Pfam" id="PF02221"/>
    </source>
</evidence>
<dbReference type="Gene3D" id="2.70.220.10">
    <property type="entry name" value="Ganglioside GM2 activator"/>
    <property type="match status" value="1"/>
</dbReference>
<dbReference type="InterPro" id="IPR036846">
    <property type="entry name" value="GM2-AP_sf"/>
</dbReference>
<reference evidence="5" key="1">
    <citation type="submission" date="2017-01" db="EMBL/GenBank/DDBJ databases">
        <title>Comparative genomics of anhydrobiosis in the tardigrade Hypsibius dujardini.</title>
        <authorList>
            <person name="Yoshida Y."/>
            <person name="Koutsovoulos G."/>
            <person name="Laetsch D."/>
            <person name="Stevens L."/>
            <person name="Kumar S."/>
            <person name="Horikawa D."/>
            <person name="Ishino K."/>
            <person name="Komine S."/>
            <person name="Tomita M."/>
            <person name="Blaxter M."/>
            <person name="Arakawa K."/>
        </authorList>
    </citation>
    <scope>NUCLEOTIDE SEQUENCE [LARGE SCALE GENOMIC DNA]</scope>
    <source>
        <strain evidence="5">Z151</strain>
    </source>
</reference>
<comment type="caution">
    <text evidence="4">The sequence shown here is derived from an EMBL/GenBank/DDBJ whole genome shotgun (WGS) entry which is preliminary data.</text>
</comment>
<dbReference type="Pfam" id="PF02221">
    <property type="entry name" value="E1_DerP2_DerF2"/>
    <property type="match status" value="1"/>
</dbReference>
<dbReference type="InterPro" id="IPR003172">
    <property type="entry name" value="ML_dom"/>
</dbReference>
<evidence type="ECO:0000313" key="4">
    <source>
        <dbReference type="EMBL" id="OWA50322.1"/>
    </source>
</evidence>
<dbReference type="AlphaFoldDB" id="A0A9X6N9K4"/>
<organism evidence="4 5">
    <name type="scientific">Hypsibius exemplaris</name>
    <name type="common">Freshwater tardigrade</name>
    <dbReference type="NCBI Taxonomy" id="2072580"/>
    <lineage>
        <taxon>Eukaryota</taxon>
        <taxon>Metazoa</taxon>
        <taxon>Ecdysozoa</taxon>
        <taxon>Tardigrada</taxon>
        <taxon>Eutardigrada</taxon>
        <taxon>Parachela</taxon>
        <taxon>Hypsibioidea</taxon>
        <taxon>Hypsibiidae</taxon>
        <taxon>Hypsibius</taxon>
    </lineage>
</organism>
<name>A0A9X6N9K4_HYPEX</name>
<proteinExistence type="predicted"/>
<protein>
    <recommendedName>
        <fullName evidence="3">MD-2-related lipid-recognition domain-containing protein</fullName>
    </recommendedName>
</protein>
<dbReference type="EMBL" id="MTYJ01000188">
    <property type="protein sequence ID" value="OWA50322.1"/>
    <property type="molecule type" value="Genomic_DNA"/>
</dbReference>
<evidence type="ECO:0000256" key="2">
    <source>
        <dbReference type="SAM" id="SignalP"/>
    </source>
</evidence>
<feature type="chain" id="PRO_5040810169" description="MD-2-related lipid-recognition domain-containing protein" evidence="2">
    <location>
        <begin position="20"/>
        <end position="238"/>
    </location>
</feature>
<dbReference type="SUPFAM" id="SSF63707">
    <property type="entry name" value="Ganglioside M2 (gm2) activator"/>
    <property type="match status" value="1"/>
</dbReference>
<keyword evidence="5" id="KW-1185">Reference proteome</keyword>
<feature type="signal peptide" evidence="2">
    <location>
        <begin position="1"/>
        <end position="19"/>
    </location>
</feature>
<dbReference type="Proteomes" id="UP000192578">
    <property type="component" value="Unassembled WGS sequence"/>
</dbReference>
<dbReference type="OrthoDB" id="7716214at2759"/>
<feature type="domain" description="MD-2-related lipid-recognition" evidence="3">
    <location>
        <begin position="87"/>
        <end position="237"/>
    </location>
</feature>
<gene>
    <name evidence="4" type="ORF">BV898_14843</name>
</gene>
<accession>A0A9X6N9K4</accession>
<keyword evidence="1 2" id="KW-0732">Signal</keyword>